<dbReference type="Proteomes" id="UP001216253">
    <property type="component" value="Unassembled WGS sequence"/>
</dbReference>
<comment type="caution">
    <text evidence="1">The sequence shown here is derived from an EMBL/GenBank/DDBJ whole genome shotgun (WGS) entry which is preliminary data.</text>
</comment>
<gene>
    <name evidence="1" type="ORF">PYV00_10610</name>
</gene>
<evidence type="ECO:0000313" key="2">
    <source>
        <dbReference type="Proteomes" id="UP001216253"/>
    </source>
</evidence>
<protein>
    <submittedName>
        <fullName evidence="1">Methylase</fullName>
    </submittedName>
</protein>
<reference evidence="1 2" key="1">
    <citation type="submission" date="2023-03" db="EMBL/GenBank/DDBJ databases">
        <title>NovoSphingobium album sp. nov. isolated from polycyclic aromatic hydrocarbons- and heavy-metal polluted soil.</title>
        <authorList>
            <person name="Liu Z."/>
            <person name="Wang K."/>
        </authorList>
    </citation>
    <scope>NUCLEOTIDE SEQUENCE [LARGE SCALE GENOMIC DNA]</scope>
    <source>
        <strain evidence="1 2">H3SJ31-1</strain>
    </source>
</reference>
<organism evidence="1 2">
    <name type="scientific">Novosphingobium album</name>
    <name type="common">ex Liu et al. 2023</name>
    <dbReference type="NCBI Taxonomy" id="3031130"/>
    <lineage>
        <taxon>Bacteria</taxon>
        <taxon>Pseudomonadati</taxon>
        <taxon>Pseudomonadota</taxon>
        <taxon>Alphaproteobacteria</taxon>
        <taxon>Sphingomonadales</taxon>
        <taxon>Sphingomonadaceae</taxon>
        <taxon>Novosphingobium</taxon>
    </lineage>
</organism>
<dbReference type="GO" id="GO:0008168">
    <property type="term" value="F:methyltransferase activity"/>
    <property type="evidence" value="ECO:0007669"/>
    <property type="project" value="UniProtKB-KW"/>
</dbReference>
<evidence type="ECO:0000313" key="1">
    <source>
        <dbReference type="EMBL" id="MDE8652166.1"/>
    </source>
</evidence>
<keyword evidence="1" id="KW-0808">Transferase</keyword>
<accession>A0ABT5WQY7</accession>
<dbReference type="GO" id="GO:0032259">
    <property type="term" value="P:methylation"/>
    <property type="evidence" value="ECO:0007669"/>
    <property type="project" value="UniProtKB-KW"/>
</dbReference>
<proteinExistence type="predicted"/>
<name>A0ABT5WQY7_9SPHN</name>
<feature type="non-terminal residue" evidence="1">
    <location>
        <position position="1"/>
    </location>
</feature>
<keyword evidence="1" id="KW-0489">Methyltransferase</keyword>
<sequence>GAATYRPSKLTPTGLRNRRATDTAILGRIIYPRALGKLQAEFGLADGAIALTPHELLRGADAPGGVAIPGLKPAHLVRVTVNNSRRIEIRDYPPERRSWLKSCGAFSEVIGFRTRLFLPPEQAEAILRQISAERS</sequence>
<dbReference type="EMBL" id="JARESE010000028">
    <property type="protein sequence ID" value="MDE8652166.1"/>
    <property type="molecule type" value="Genomic_DNA"/>
</dbReference>
<keyword evidence="2" id="KW-1185">Reference proteome</keyword>